<evidence type="ECO:0000256" key="2">
    <source>
        <dbReference type="ARBA" id="ARBA00046344"/>
    </source>
</evidence>
<dbReference type="PANTHER" id="PTHR22420:SF4">
    <property type="entry name" value="PROTEIN FAM81A"/>
    <property type="match status" value="1"/>
</dbReference>
<dbReference type="Proteomes" id="UP000663852">
    <property type="component" value="Unassembled WGS sequence"/>
</dbReference>
<evidence type="ECO:0000256" key="3">
    <source>
        <dbReference type="SAM" id="Coils"/>
    </source>
</evidence>
<dbReference type="OrthoDB" id="10014002at2759"/>
<dbReference type="EMBL" id="CAJNOJ010000159">
    <property type="protein sequence ID" value="CAF1218712.1"/>
    <property type="molecule type" value="Genomic_DNA"/>
</dbReference>
<accession>A0A814XLX5</accession>
<gene>
    <name evidence="4" type="ORF">EDS130_LOCUS26295</name>
    <name evidence="5" type="ORF">XAT740_LOCUS38647</name>
</gene>
<proteinExistence type="inferred from homology"/>
<keyword evidence="6" id="KW-1185">Reference proteome</keyword>
<evidence type="ECO:0000313" key="5">
    <source>
        <dbReference type="EMBL" id="CAF1483131.1"/>
    </source>
</evidence>
<comment type="similarity">
    <text evidence="2">Belongs to the FAM81 family.</text>
</comment>
<protein>
    <submittedName>
        <fullName evidence="4">Uncharacterized protein</fullName>
    </submittedName>
</protein>
<dbReference type="EMBL" id="CAJNOR010004197">
    <property type="protein sequence ID" value="CAF1483131.1"/>
    <property type="molecule type" value="Genomic_DNA"/>
</dbReference>
<evidence type="ECO:0000313" key="4">
    <source>
        <dbReference type="EMBL" id="CAF1218712.1"/>
    </source>
</evidence>
<feature type="coiled-coil region" evidence="3">
    <location>
        <begin position="143"/>
        <end position="246"/>
    </location>
</feature>
<evidence type="ECO:0000313" key="7">
    <source>
        <dbReference type="Proteomes" id="UP000663852"/>
    </source>
</evidence>
<organism evidence="4 7">
    <name type="scientific">Adineta ricciae</name>
    <name type="common">Rotifer</name>
    <dbReference type="NCBI Taxonomy" id="249248"/>
    <lineage>
        <taxon>Eukaryota</taxon>
        <taxon>Metazoa</taxon>
        <taxon>Spiralia</taxon>
        <taxon>Gnathifera</taxon>
        <taxon>Rotifera</taxon>
        <taxon>Eurotatoria</taxon>
        <taxon>Bdelloidea</taxon>
        <taxon>Adinetida</taxon>
        <taxon>Adinetidae</taxon>
        <taxon>Adineta</taxon>
    </lineage>
</organism>
<dbReference type="AlphaFoldDB" id="A0A814XLX5"/>
<dbReference type="PANTHER" id="PTHR22420">
    <property type="entry name" value="PROTEIN FAM81A"/>
    <property type="match status" value="1"/>
</dbReference>
<comment type="caution">
    <text evidence="4">The sequence shown here is derived from an EMBL/GenBank/DDBJ whole genome shotgun (WGS) entry which is preliminary data.</text>
</comment>
<evidence type="ECO:0000256" key="1">
    <source>
        <dbReference type="ARBA" id="ARBA00023054"/>
    </source>
</evidence>
<name>A0A814XLX5_ADIRI</name>
<dbReference type="InterPro" id="IPR029619">
    <property type="entry name" value="FAM81"/>
</dbReference>
<reference evidence="4" key="1">
    <citation type="submission" date="2021-02" db="EMBL/GenBank/DDBJ databases">
        <authorList>
            <person name="Nowell W R."/>
        </authorList>
    </citation>
    <scope>NUCLEOTIDE SEQUENCE</scope>
</reference>
<keyword evidence="1 3" id="KW-0175">Coiled coil</keyword>
<sequence>MDQVQVLSAVCKKLNSDIEALGSQTAMRESSLAKLSGNQQAFDEQLRQLNMDLQIKMSRTDAIVQKLQNDVEQMSHGLREVINSQQETNRSSLQRYQEIKVEISSLSQRVDRMFNEQQTLLRTFETDTARALSTADSRSHAFVDELRNQILQSKTQEDAERERAEQKMNQKLEEIKRSLEKYERLDKRIDDAIHQFERKSVALEDQCRRAISDLQRNNESVEKTVYKKFDEKYQKTMTNLDKVKKEMRGCFESLEGSVETLQRITDGRIKVTEEKLDREIEKLRSMTVLI</sequence>
<dbReference type="Proteomes" id="UP000663828">
    <property type="component" value="Unassembled WGS sequence"/>
</dbReference>
<evidence type="ECO:0000313" key="6">
    <source>
        <dbReference type="Proteomes" id="UP000663828"/>
    </source>
</evidence>